<reference evidence="8" key="1">
    <citation type="submission" date="2016-06" db="EMBL/GenBank/DDBJ databases">
        <authorList>
            <person name="Varghese N."/>
            <person name="Submissions Spin"/>
        </authorList>
    </citation>
    <scope>NUCLEOTIDE SEQUENCE [LARGE SCALE GENOMIC DNA]</scope>
    <source>
        <strain evidence="8">DSM 45160</strain>
    </source>
</reference>
<accession>A0A1C4U8A2</accession>
<organism evidence="7 8">
    <name type="scientific">Micromonospora chokoriensis</name>
    <dbReference type="NCBI Taxonomy" id="356851"/>
    <lineage>
        <taxon>Bacteria</taxon>
        <taxon>Bacillati</taxon>
        <taxon>Actinomycetota</taxon>
        <taxon>Actinomycetes</taxon>
        <taxon>Micromonosporales</taxon>
        <taxon>Micromonosporaceae</taxon>
        <taxon>Micromonospora</taxon>
    </lineage>
</organism>
<dbReference type="PROSITE" id="PS00445">
    <property type="entry name" value="FGGY_KINASES_2"/>
    <property type="match status" value="1"/>
</dbReference>
<dbReference type="GO" id="GO:0016773">
    <property type="term" value="F:phosphotransferase activity, alcohol group as acceptor"/>
    <property type="evidence" value="ECO:0007669"/>
    <property type="project" value="InterPro"/>
</dbReference>
<dbReference type="CDD" id="cd07770">
    <property type="entry name" value="ASKHA_NBD_FGGY_GntK"/>
    <property type="match status" value="1"/>
</dbReference>
<dbReference type="GO" id="GO:0005975">
    <property type="term" value="P:carbohydrate metabolic process"/>
    <property type="evidence" value="ECO:0007669"/>
    <property type="project" value="InterPro"/>
</dbReference>
<dbReference type="GO" id="GO:0016301">
    <property type="term" value="F:kinase activity"/>
    <property type="evidence" value="ECO:0007669"/>
    <property type="project" value="UniProtKB-KW"/>
</dbReference>
<evidence type="ECO:0000259" key="6">
    <source>
        <dbReference type="Pfam" id="PF02782"/>
    </source>
</evidence>
<sequence length="529" mass="55620">MPAFTFSEGVTVVPPVTVPKVVIGVDIGTTSTKAVAYDTHGKQLGSHSLGYPLDNPLPGYAEQDPRLILDAVLRSISIVVAELVQPVAGLSFSSAMHSLIGLDSDGNPITPSVTWADSRSTRQAERLRAVPSGLALHRRTGTPMHPMSPLPKLLWFAEQEPKLFEKVTHWVGIKDWVLLRLCGTLVTDHSIASATGLLDIHRLEWDSEALSIAGITADKLPRLVATTAVLPDLTPQAASETGLPQRTPVVVGAGDGPLANLGLGAVHPGMVACSIGTSGAMRVMVERPGVDPLGGVFCYALTEQRWAVGGAINNGGIVLKWAGAALAPDLGEHSEEDLVALAARAPAGSGGLIMLPYLHSERAPHWSALPRGAYVGLTHGHRREHLVRAALEGVCQQLALVLSSVRAAGNEVREIRAGGGFARSGLWRQMLADVLGMPVSFPAAHEGSSFGAALLGMEALGLISSIDVAVDLVRIEETIRPDPAASATYASLLPLFAELYDALVPAFTSIRRMAPGLPAEPEPSDGKPR</sequence>
<evidence type="ECO:0000313" key="8">
    <source>
        <dbReference type="Proteomes" id="UP000198224"/>
    </source>
</evidence>
<dbReference type="SUPFAM" id="SSF53067">
    <property type="entry name" value="Actin-like ATPase domain"/>
    <property type="match status" value="2"/>
</dbReference>
<comment type="similarity">
    <text evidence="1 4">Belongs to the FGGY kinase family.</text>
</comment>
<evidence type="ECO:0000313" key="7">
    <source>
        <dbReference type="EMBL" id="SCE67963.1"/>
    </source>
</evidence>
<evidence type="ECO:0000256" key="3">
    <source>
        <dbReference type="ARBA" id="ARBA00022777"/>
    </source>
</evidence>
<evidence type="ECO:0000256" key="4">
    <source>
        <dbReference type="RuleBase" id="RU003733"/>
    </source>
</evidence>
<keyword evidence="8" id="KW-1185">Reference proteome</keyword>
<keyword evidence="3 4" id="KW-0418">Kinase</keyword>
<gene>
    <name evidence="7" type="ORF">GA0070612_0184</name>
</gene>
<dbReference type="Pfam" id="PF00370">
    <property type="entry name" value="FGGY_N"/>
    <property type="match status" value="1"/>
</dbReference>
<dbReference type="PROSITE" id="PS00933">
    <property type="entry name" value="FGGY_KINASES_1"/>
    <property type="match status" value="1"/>
</dbReference>
<dbReference type="Pfam" id="PF02782">
    <property type="entry name" value="FGGY_C"/>
    <property type="match status" value="1"/>
</dbReference>
<feature type="domain" description="Carbohydrate kinase FGGY C-terminal" evidence="6">
    <location>
        <begin position="272"/>
        <end position="458"/>
    </location>
</feature>
<dbReference type="Proteomes" id="UP000198224">
    <property type="component" value="Chromosome I"/>
</dbReference>
<evidence type="ECO:0000256" key="1">
    <source>
        <dbReference type="ARBA" id="ARBA00009156"/>
    </source>
</evidence>
<dbReference type="EMBL" id="LT607409">
    <property type="protein sequence ID" value="SCE67963.1"/>
    <property type="molecule type" value="Genomic_DNA"/>
</dbReference>
<protein>
    <submittedName>
        <fullName evidence="7">Gluconate kinase, FGGY family</fullName>
    </submittedName>
</protein>
<dbReference type="PANTHER" id="PTHR43095:SF2">
    <property type="entry name" value="GLUCONOKINASE"/>
    <property type="match status" value="1"/>
</dbReference>
<dbReference type="PIRSF" id="PIRSF000538">
    <property type="entry name" value="GlpK"/>
    <property type="match status" value="1"/>
</dbReference>
<dbReference type="Gene3D" id="3.30.420.40">
    <property type="match status" value="2"/>
</dbReference>
<keyword evidence="2 4" id="KW-0808">Transferase</keyword>
<dbReference type="InterPro" id="IPR018483">
    <property type="entry name" value="Carb_kinase_FGGY_CS"/>
</dbReference>
<feature type="domain" description="Carbohydrate kinase FGGY N-terminal" evidence="5">
    <location>
        <begin position="22"/>
        <end position="262"/>
    </location>
</feature>
<dbReference type="InterPro" id="IPR018485">
    <property type="entry name" value="FGGY_C"/>
</dbReference>
<dbReference type="AlphaFoldDB" id="A0A1C4U8A2"/>
<dbReference type="InterPro" id="IPR000577">
    <property type="entry name" value="Carb_kinase_FGGY"/>
</dbReference>
<dbReference type="eggNOG" id="COG1070">
    <property type="taxonomic scope" value="Bacteria"/>
</dbReference>
<dbReference type="InterPro" id="IPR018484">
    <property type="entry name" value="FGGY_N"/>
</dbReference>
<evidence type="ECO:0000259" key="5">
    <source>
        <dbReference type="Pfam" id="PF00370"/>
    </source>
</evidence>
<name>A0A1C4U8A2_9ACTN</name>
<dbReference type="PANTHER" id="PTHR43095">
    <property type="entry name" value="SUGAR KINASE"/>
    <property type="match status" value="1"/>
</dbReference>
<dbReference type="InterPro" id="IPR050406">
    <property type="entry name" value="FGGY_Carb_Kinase"/>
</dbReference>
<dbReference type="InterPro" id="IPR043129">
    <property type="entry name" value="ATPase_NBD"/>
</dbReference>
<proteinExistence type="inferred from homology"/>
<evidence type="ECO:0000256" key="2">
    <source>
        <dbReference type="ARBA" id="ARBA00022679"/>
    </source>
</evidence>